<evidence type="ECO:0000256" key="9">
    <source>
        <dbReference type="ARBA" id="ARBA00022692"/>
    </source>
</evidence>
<evidence type="ECO:0000256" key="2">
    <source>
        <dbReference type="ARBA" id="ARBA00005364"/>
    </source>
</evidence>
<evidence type="ECO:0000256" key="7">
    <source>
        <dbReference type="ARBA" id="ARBA00022568"/>
    </source>
</evidence>
<evidence type="ECO:0000256" key="16">
    <source>
        <dbReference type="ARBA" id="ARBA00023180"/>
    </source>
</evidence>
<evidence type="ECO:0000256" key="23">
    <source>
        <dbReference type="ARBA" id="ARBA00045976"/>
    </source>
</evidence>
<feature type="domain" description="Sodium/calcium exchanger membrane region" evidence="26">
    <location>
        <begin position="424"/>
        <end position="532"/>
    </location>
</feature>
<comment type="catalytic activity">
    <reaction evidence="18">
        <text>Ca(2+)(out) + K(+)(out) + 4 Na(+)(in) = Ca(2+)(in) + K(+)(in) + 4 Na(+)(out)</text>
        <dbReference type="Rhea" id="RHEA:69967"/>
        <dbReference type="ChEBI" id="CHEBI:29101"/>
        <dbReference type="ChEBI" id="CHEBI:29103"/>
        <dbReference type="ChEBI" id="CHEBI:29108"/>
    </reaction>
</comment>
<keyword evidence="15 25" id="KW-0472">Membrane</keyword>
<evidence type="ECO:0000256" key="6">
    <source>
        <dbReference type="ARBA" id="ARBA00022553"/>
    </source>
</evidence>
<evidence type="ECO:0000256" key="12">
    <source>
        <dbReference type="ARBA" id="ARBA00022847"/>
    </source>
</evidence>
<feature type="domain" description="Sodium/calcium exchanger membrane region" evidence="26">
    <location>
        <begin position="1105"/>
        <end position="1253"/>
    </location>
</feature>
<feature type="transmembrane region" description="Helical" evidence="25">
    <location>
        <begin position="1173"/>
        <end position="1195"/>
    </location>
</feature>
<feature type="transmembrane region" description="Helical" evidence="25">
    <location>
        <begin position="1103"/>
        <end position="1127"/>
    </location>
</feature>
<keyword evidence="16" id="KW-0325">Glycoprotein</keyword>
<evidence type="ECO:0000256" key="4">
    <source>
        <dbReference type="ARBA" id="ARBA00022449"/>
    </source>
</evidence>
<feature type="region of interest" description="Disordered" evidence="24">
    <location>
        <begin position="900"/>
        <end position="936"/>
    </location>
</feature>
<evidence type="ECO:0000256" key="24">
    <source>
        <dbReference type="SAM" id="MobiDB-lite"/>
    </source>
</evidence>
<feature type="compositionally biased region" description="Basic and acidic residues" evidence="24">
    <location>
        <begin position="972"/>
        <end position="1016"/>
    </location>
</feature>
<dbReference type="AlphaFoldDB" id="A0A315WH12"/>
<feature type="region of interest" description="Disordered" evidence="24">
    <location>
        <begin position="970"/>
        <end position="1069"/>
    </location>
</feature>
<proteinExistence type="inferred from homology"/>
<evidence type="ECO:0000256" key="25">
    <source>
        <dbReference type="SAM" id="Phobius"/>
    </source>
</evidence>
<dbReference type="EMBL" id="NHOQ01000384">
    <property type="protein sequence ID" value="PWA30546.1"/>
    <property type="molecule type" value="Genomic_DNA"/>
</dbReference>
<feature type="transmembrane region" description="Helical" evidence="25">
    <location>
        <begin position="153"/>
        <end position="173"/>
    </location>
</feature>
<evidence type="ECO:0000256" key="22">
    <source>
        <dbReference type="ARBA" id="ARBA00042684"/>
    </source>
</evidence>
<keyword evidence="17" id="KW-0844">Vision</keyword>
<evidence type="ECO:0000256" key="8">
    <source>
        <dbReference type="ARBA" id="ARBA00022606"/>
    </source>
</evidence>
<comment type="caution">
    <text evidence="27">The sequence shown here is derived from an EMBL/GenBank/DDBJ whole genome shotgun (WGS) entry which is preliminary data.</text>
</comment>
<comment type="similarity">
    <text evidence="2">Belongs to the Ca(2+):cation antiporter (CaCA) (TC 2.A.19) family. SLC24A subfamily.</text>
</comment>
<keyword evidence="6" id="KW-0597">Phosphoprotein</keyword>
<dbReference type="GO" id="GO:0060291">
    <property type="term" value="P:long-term synaptic potentiation"/>
    <property type="evidence" value="ECO:0007669"/>
    <property type="project" value="TreeGrafter"/>
</dbReference>
<feature type="transmembrane region" description="Helical" evidence="25">
    <location>
        <begin position="117"/>
        <end position="141"/>
    </location>
</feature>
<dbReference type="FunFam" id="1.20.1420.30:FF:000002">
    <property type="entry name" value="Sodium/potassium/calcium exchanger 2 isoform 1"/>
    <property type="match status" value="1"/>
</dbReference>
<dbReference type="GO" id="GO:0006874">
    <property type="term" value="P:intracellular calcium ion homeostasis"/>
    <property type="evidence" value="ECO:0007669"/>
    <property type="project" value="TreeGrafter"/>
</dbReference>
<evidence type="ECO:0000313" key="28">
    <source>
        <dbReference type="Proteomes" id="UP000250572"/>
    </source>
</evidence>
<feature type="transmembrane region" description="Helical" evidence="25">
    <location>
        <begin position="792"/>
        <end position="815"/>
    </location>
</feature>
<evidence type="ECO:0000256" key="5">
    <source>
        <dbReference type="ARBA" id="ARBA00022475"/>
    </source>
</evidence>
<feature type="transmembrane region" description="Helical" evidence="25">
    <location>
        <begin position="229"/>
        <end position="262"/>
    </location>
</feature>
<feature type="transmembrane region" description="Helical" evidence="25">
    <location>
        <begin position="357"/>
        <end position="374"/>
    </location>
</feature>
<feature type="compositionally biased region" description="Polar residues" evidence="24">
    <location>
        <begin position="927"/>
        <end position="936"/>
    </location>
</feature>
<feature type="region of interest" description="Disordered" evidence="24">
    <location>
        <begin position="613"/>
        <end position="640"/>
    </location>
</feature>
<sequence length="1266" mass="141973">MESTRCRSQQLIVFAVLFLGTLHNLIVGAELTFTLPDIVDDFEKIADHSTEEFSVQHSTYSTPYKEGPEHKSSFLDAIDDRHPSPNSSISDPVSCVQQIKMIYPSDLFSIEDRRHGWVALHVFGMIYAFVALLIVCDQFFVPSLGVIMEKLAISDYVVGASFMAAGTTVPWFITKLIQVLFYHDNLTMNINPVIGSTAFRMLFVIGTCAMFSAKVLPLRCWPFFRDLSFYMLGFILLIIFLLDSVVAWCENVILVTIFVLYIPLLIYDENVEQIMKTQLQKIKGVMKASFVKKCEKVIPVEVCIPEGENDAQGLGDCDEECGNENNGGCNKKKFVESKLLQGAKSLSLRWPDKWQEQVTYIILLPIIFPLWLTLPNVSSQKARKFFVLTYLTSIVWIGIFSYLERWWAHRVDETFGVMGPMKYVGALMSSSDFITSLIVARKGLGDMVVSSNLGSNIFTMTLFLPVEWFLHSVIHGFSPVAISTEGLFCASILLFVMLLAAVISIIYFKWRMRKLLGLTFVLLYLIFVVISISMPPGALLWRMMHCHRRKRLQLSRVLFLLSGVFLCTLYQLTISARLQAPMPVAQIGEDFREGSTEGVEDATAEPGQLEERFTTAPELEPTDQTTPTHVIPHTDKDLNTNTHTDLTSDFKEASSTESTVLPTTNRTLVHCIYVAPEPPLVTPTPVPAPPVTTVSPAPPGEAPHVKGEYPEDIFSIEDRRRGWVLLHILGMMYMFVSLAIVCDEFFVPALGVITDKLAISDDVAGATFMAAGGSAPELFTSLIGVFIAHSNVGIGTIVGSAVFNILFVIGMCALFSREILRLTWWPLFRDVSFYILDLILLIIFFLDNVIMWWESMMLVACYSLYVVFMKFNVQLEREFKTQLHKHKSIVKVIAVEEPEKTNGEGEDNAPPAPEDKNRLKLKPSLQRGGSSASLHNSTMRNTIFQLMIHTLDPLGDGKFKDKVETLNSVVRRKSEPKSQEKSEGKSGKTEETKEPEAAPAKDAEKKDEPGAKKDDVAAEQGGSEDSDNSDSDDDDSDEESEESSEDEDEDEDEDEEEENEDDPLSLQWPDTPRKQVTYLFLLPIVFPLWLTVPDVRNQKSRKFFVFTFLGSIMWIAIFSYLMVWWAHQVGETIGISEEIMGLTILAAGTSIPDLITSVIVARKGLGDMAVSSSVGSNIFDITMGLPIPWLLYSFFHGLAPIAVSSNGLFCAIVLLFLMLLFVIISIAACKWKMNKVLGFTMFLLYFVFLVLSVMLEDRIILHAQVR</sequence>
<feature type="compositionally biased region" description="Acidic residues" evidence="24">
    <location>
        <begin position="1022"/>
        <end position="1063"/>
    </location>
</feature>
<keyword evidence="9 25" id="KW-0812">Transmembrane</keyword>
<evidence type="ECO:0000256" key="21">
    <source>
        <dbReference type="ARBA" id="ARBA00042297"/>
    </source>
</evidence>
<dbReference type="FunFam" id="1.20.1420.30:FF:000004">
    <property type="entry name" value="Sodium/potassium/calcium exchanger 2 isoform 1"/>
    <property type="match status" value="1"/>
</dbReference>
<organism evidence="27 28">
    <name type="scientific">Gambusia affinis</name>
    <name type="common">Western mosquitofish</name>
    <name type="synonym">Heterandria affinis</name>
    <dbReference type="NCBI Taxonomy" id="33528"/>
    <lineage>
        <taxon>Eukaryota</taxon>
        <taxon>Metazoa</taxon>
        <taxon>Chordata</taxon>
        <taxon>Craniata</taxon>
        <taxon>Vertebrata</taxon>
        <taxon>Euteleostomi</taxon>
        <taxon>Actinopterygii</taxon>
        <taxon>Neopterygii</taxon>
        <taxon>Teleostei</taxon>
        <taxon>Neoteleostei</taxon>
        <taxon>Acanthomorphata</taxon>
        <taxon>Ovalentaria</taxon>
        <taxon>Atherinomorphae</taxon>
        <taxon>Cyprinodontiformes</taxon>
        <taxon>Poeciliidae</taxon>
        <taxon>Poeciliinae</taxon>
        <taxon>Gambusia</taxon>
    </lineage>
</organism>
<evidence type="ECO:0000256" key="11">
    <source>
        <dbReference type="ARBA" id="ARBA00022837"/>
    </source>
</evidence>
<dbReference type="GO" id="GO:0005262">
    <property type="term" value="F:calcium channel activity"/>
    <property type="evidence" value="ECO:0007669"/>
    <property type="project" value="TreeGrafter"/>
</dbReference>
<dbReference type="Pfam" id="PF01699">
    <property type="entry name" value="Na_Ca_ex"/>
    <property type="match status" value="4"/>
</dbReference>
<feature type="transmembrane region" description="Helical" evidence="25">
    <location>
        <begin position="554"/>
        <end position="572"/>
    </location>
</feature>
<feature type="transmembrane region" description="Helical" evidence="25">
    <location>
        <begin position="827"/>
        <end position="846"/>
    </location>
</feature>
<dbReference type="STRING" id="33528.ENSGAFP00000030742"/>
<evidence type="ECO:0000256" key="1">
    <source>
        <dbReference type="ARBA" id="ARBA00004651"/>
    </source>
</evidence>
<dbReference type="GO" id="GO:0015293">
    <property type="term" value="F:symporter activity"/>
    <property type="evidence" value="ECO:0007669"/>
    <property type="project" value="UniProtKB-KW"/>
</dbReference>
<evidence type="ECO:0000256" key="17">
    <source>
        <dbReference type="ARBA" id="ARBA00023305"/>
    </source>
</evidence>
<evidence type="ECO:0000313" key="27">
    <source>
        <dbReference type="EMBL" id="PWA30546.1"/>
    </source>
</evidence>
<feature type="transmembrane region" description="Helical" evidence="25">
    <location>
        <begin position="1139"/>
        <end position="1161"/>
    </location>
</feature>
<dbReference type="Proteomes" id="UP000250572">
    <property type="component" value="Unassembled WGS sequence"/>
</dbReference>
<feature type="transmembrane region" description="Helical" evidence="25">
    <location>
        <begin position="193"/>
        <end position="217"/>
    </location>
</feature>
<keyword evidence="13 25" id="KW-1133">Transmembrane helix</keyword>
<keyword evidence="3" id="KW-0813">Transport</keyword>
<gene>
    <name evidence="27" type="ORF">CCH79_00015285</name>
</gene>
<feature type="transmembrane region" description="Helical" evidence="25">
    <location>
        <begin position="453"/>
        <end position="474"/>
    </location>
</feature>
<dbReference type="PANTHER" id="PTHR10846">
    <property type="entry name" value="SODIUM/POTASSIUM/CALCIUM EXCHANGER"/>
    <property type="match status" value="1"/>
</dbReference>
<evidence type="ECO:0000256" key="20">
    <source>
        <dbReference type="ARBA" id="ARBA00042035"/>
    </source>
</evidence>
<evidence type="ECO:0000259" key="26">
    <source>
        <dbReference type="Pfam" id="PF01699"/>
    </source>
</evidence>
<dbReference type="InterPro" id="IPR004481">
    <property type="entry name" value="K/Na/Ca-exchanger"/>
</dbReference>
<feature type="transmembrane region" description="Helical" evidence="25">
    <location>
        <begin position="515"/>
        <end position="534"/>
    </location>
</feature>
<dbReference type="NCBIfam" id="TIGR00367">
    <property type="entry name" value="calcium/sodium antiporter"/>
    <property type="match status" value="2"/>
</dbReference>
<keyword evidence="5" id="KW-1003">Cell membrane</keyword>
<feature type="transmembrane region" description="Helical" evidence="25">
    <location>
        <begin position="486"/>
        <end position="508"/>
    </location>
</feature>
<keyword evidence="11" id="KW-0106">Calcium</keyword>
<accession>A0A315WH12</accession>
<feature type="domain" description="Sodium/calcium exchanger membrane region" evidence="26">
    <location>
        <begin position="122"/>
        <end position="265"/>
    </location>
</feature>
<dbReference type="InterPro" id="IPR004837">
    <property type="entry name" value="NaCa_Exmemb"/>
</dbReference>
<keyword evidence="7" id="KW-0109">Calcium transport</keyword>
<evidence type="ECO:0000256" key="15">
    <source>
        <dbReference type="ARBA" id="ARBA00023136"/>
    </source>
</evidence>
<reference evidence="27 28" key="1">
    <citation type="journal article" date="2018" name="G3 (Bethesda)">
        <title>A High-Quality Reference Genome for the Invasive Mosquitofish Gambusia affinis Using a Chicago Library.</title>
        <authorList>
            <person name="Hoffberg S.L."/>
            <person name="Troendle N.J."/>
            <person name="Glenn T.C."/>
            <person name="Mahmud O."/>
            <person name="Louha S."/>
            <person name="Chalopin D."/>
            <person name="Bennetzen J.L."/>
            <person name="Mauricio R."/>
        </authorList>
    </citation>
    <scope>NUCLEOTIDE SEQUENCE [LARGE SCALE GENOMIC DNA]</scope>
    <source>
        <strain evidence="27">NE01/NJP1002.9</strain>
        <tissue evidence="27">Muscle</tissue>
    </source>
</reference>
<evidence type="ECO:0000256" key="10">
    <source>
        <dbReference type="ARBA" id="ARBA00022737"/>
    </source>
</evidence>
<feature type="transmembrane region" description="Helical" evidence="25">
    <location>
        <begin position="1201"/>
        <end position="1224"/>
    </location>
</feature>
<evidence type="ECO:0000256" key="3">
    <source>
        <dbReference type="ARBA" id="ARBA00022448"/>
    </source>
</evidence>
<comment type="function">
    <text evidence="23">Calcium, potassium:sodium antiporter that transports 1 Ca(2+) and 1 K(+) in exchange for 4 Na(+). Critical component of the visual transduction cascade, controlling the calcium concentration of outer segments during light and darkness. Light causes a rapid lowering of cytosolic free calcium in the outer segment of both retinal rod and cone photoreceptors and the light-induced lowering of calcium is caused by extrusion via this protein which plays a key role in the process of light adaptation.</text>
</comment>
<keyword evidence="4" id="KW-0050">Antiport</keyword>
<evidence type="ECO:0000256" key="13">
    <source>
        <dbReference type="ARBA" id="ARBA00022989"/>
    </source>
</evidence>
<name>A0A315WH12_GAMAF</name>
<keyword evidence="10" id="KW-0677">Repeat</keyword>
<feature type="transmembrane region" description="Helical" evidence="25">
    <location>
        <begin position="386"/>
        <end position="403"/>
    </location>
</feature>
<feature type="transmembrane region" description="Helical" evidence="25">
    <location>
        <begin position="1236"/>
        <end position="1255"/>
    </location>
</feature>
<dbReference type="GO" id="GO:0008273">
    <property type="term" value="F:calcium, potassium:sodium antiporter activity"/>
    <property type="evidence" value="ECO:0007669"/>
    <property type="project" value="TreeGrafter"/>
</dbReference>
<feature type="transmembrane region" description="Helical" evidence="25">
    <location>
        <begin position="723"/>
        <end position="741"/>
    </location>
</feature>
<keyword evidence="8" id="KW-0716">Sensory transduction</keyword>
<evidence type="ECO:0000256" key="19">
    <source>
        <dbReference type="ARBA" id="ARBA00040585"/>
    </source>
</evidence>
<dbReference type="GO" id="GO:0005886">
    <property type="term" value="C:plasma membrane"/>
    <property type="evidence" value="ECO:0007669"/>
    <property type="project" value="UniProtKB-SubCell"/>
</dbReference>
<keyword evidence="28" id="KW-1185">Reference proteome</keyword>
<dbReference type="GO" id="GO:0007601">
    <property type="term" value="P:visual perception"/>
    <property type="evidence" value="ECO:0007669"/>
    <property type="project" value="UniProtKB-KW"/>
</dbReference>
<dbReference type="Gene3D" id="1.20.1420.30">
    <property type="entry name" value="NCX, central ion-binding region"/>
    <property type="match status" value="4"/>
</dbReference>
<dbReference type="PANTHER" id="PTHR10846:SF36">
    <property type="entry name" value="SODIUM_POTASSIUM_CALCIUM EXCHANGER 1"/>
    <property type="match status" value="1"/>
</dbReference>
<protein>
    <recommendedName>
        <fullName evidence="19">Sodium/potassium/calcium exchanger 1</fullName>
    </recommendedName>
    <alternativeName>
        <fullName evidence="20">Na(+)/K(+)/Ca(2+)-exchange protein 1</fullName>
    </alternativeName>
    <alternativeName>
        <fullName evidence="21">Retinal rod Na-Ca+K exchanger</fullName>
    </alternativeName>
    <alternativeName>
        <fullName evidence="22">Solute carrier family 24 member 1</fullName>
    </alternativeName>
</protein>
<evidence type="ECO:0000256" key="14">
    <source>
        <dbReference type="ARBA" id="ARBA00023065"/>
    </source>
</evidence>
<feature type="domain" description="Sodium/calcium exchanger membrane region" evidence="26">
    <location>
        <begin position="728"/>
        <end position="869"/>
    </location>
</feature>
<keyword evidence="14" id="KW-0406">Ion transport</keyword>
<dbReference type="InterPro" id="IPR044880">
    <property type="entry name" value="NCX_ion-bd_dom_sf"/>
</dbReference>
<evidence type="ECO:0000256" key="18">
    <source>
        <dbReference type="ARBA" id="ARBA00033627"/>
    </source>
</evidence>
<comment type="subcellular location">
    <subcellularLocation>
        <location evidence="1">Cell membrane</location>
        <topology evidence="1">Multi-pass membrane protein</topology>
    </subcellularLocation>
</comment>
<keyword evidence="12" id="KW-0769">Symport</keyword>
<dbReference type="GO" id="GO:0060292">
    <property type="term" value="P:long-term synaptic depression"/>
    <property type="evidence" value="ECO:0007669"/>
    <property type="project" value="TreeGrafter"/>
</dbReference>